<dbReference type="Gene3D" id="3.90.320.10">
    <property type="match status" value="1"/>
</dbReference>
<feature type="domain" description="PD-(D/E)XK endonuclease-like" evidence="1">
    <location>
        <begin position="19"/>
        <end position="311"/>
    </location>
</feature>
<evidence type="ECO:0000313" key="2">
    <source>
        <dbReference type="EMBL" id="SVA47833.1"/>
    </source>
</evidence>
<protein>
    <recommendedName>
        <fullName evidence="1">PD-(D/E)XK endonuclease-like domain-containing protein</fullName>
    </recommendedName>
</protein>
<gene>
    <name evidence="2" type="ORF">METZ01_LOCUS100687</name>
</gene>
<organism evidence="2">
    <name type="scientific">marine metagenome</name>
    <dbReference type="NCBI Taxonomy" id="408172"/>
    <lineage>
        <taxon>unclassified sequences</taxon>
        <taxon>metagenomes</taxon>
        <taxon>ecological metagenomes</taxon>
    </lineage>
</organism>
<sequence length="313" mass="37339">MTETLKKLKNKQKFDNKFSWSFSRHRMFKTCKRKYYYTYYGYWGGWEDEADQDIKILYMLKNITSLPMLAGSIVHDQVEKVLNASRFGREIPIDTSKRKVIQNFKKSWSESKNKDWQNSPKWKTNLFEHYYGEKPTDEKLLEIRDIMLDSIKGFYSSDSYRFIQTMSDRQWLSIEDLDSFDFDETKVWVKLDFAIRHGERIYIYDWKTGKIDKENEVQLAVYSLYAQQKWEIDLKYIRLFDVYLKQQLPVKVKPTPAIVESAIKLIKSSITNMKADLDDPDKNIAVVDSFPMVSDDIEAYPCSYCNFKTVCYQ</sequence>
<evidence type="ECO:0000259" key="1">
    <source>
        <dbReference type="Pfam" id="PF12705"/>
    </source>
</evidence>
<name>A0A381W7E5_9ZZZZ</name>
<proteinExistence type="predicted"/>
<dbReference type="InterPro" id="IPR011604">
    <property type="entry name" value="PDDEXK-like_dom_sf"/>
</dbReference>
<dbReference type="EMBL" id="UINC01010780">
    <property type="protein sequence ID" value="SVA47833.1"/>
    <property type="molecule type" value="Genomic_DNA"/>
</dbReference>
<reference evidence="2" key="1">
    <citation type="submission" date="2018-05" db="EMBL/GenBank/DDBJ databases">
        <authorList>
            <person name="Lanie J.A."/>
            <person name="Ng W.-L."/>
            <person name="Kazmierczak K.M."/>
            <person name="Andrzejewski T.M."/>
            <person name="Davidsen T.M."/>
            <person name="Wayne K.J."/>
            <person name="Tettelin H."/>
            <person name="Glass J.I."/>
            <person name="Rusch D."/>
            <person name="Podicherti R."/>
            <person name="Tsui H.-C.T."/>
            <person name="Winkler M.E."/>
        </authorList>
    </citation>
    <scope>NUCLEOTIDE SEQUENCE</scope>
</reference>
<dbReference type="AlphaFoldDB" id="A0A381W7E5"/>
<dbReference type="InterPro" id="IPR038726">
    <property type="entry name" value="PDDEXK_AddAB-type"/>
</dbReference>
<accession>A0A381W7E5</accession>
<dbReference type="Pfam" id="PF12705">
    <property type="entry name" value="PDDEXK_1"/>
    <property type="match status" value="1"/>
</dbReference>